<dbReference type="GeneID" id="35874169"/>
<name>A0A1I5UB35_9GAMM</name>
<dbReference type="InterPro" id="IPR006869">
    <property type="entry name" value="DUF547"/>
</dbReference>
<gene>
    <name evidence="3" type="ORF">SAMN03084138_03538</name>
</gene>
<dbReference type="EMBL" id="FOWR01000030">
    <property type="protein sequence ID" value="SFP92415.1"/>
    <property type="molecule type" value="Genomic_DNA"/>
</dbReference>
<evidence type="ECO:0000256" key="1">
    <source>
        <dbReference type="SAM" id="SignalP"/>
    </source>
</evidence>
<feature type="signal peptide" evidence="1">
    <location>
        <begin position="1"/>
        <end position="24"/>
    </location>
</feature>
<proteinExistence type="predicted"/>
<dbReference type="AlphaFoldDB" id="A0A1I5UB35"/>
<evidence type="ECO:0000313" key="3">
    <source>
        <dbReference type="EMBL" id="SFP92415.1"/>
    </source>
</evidence>
<dbReference type="RefSeq" id="WP_017013356.1">
    <property type="nucleotide sequence ID" value="NZ_FOWR01000030.1"/>
</dbReference>
<dbReference type="Pfam" id="PF04784">
    <property type="entry name" value="DUF547"/>
    <property type="match status" value="1"/>
</dbReference>
<dbReference type="Proteomes" id="UP000182692">
    <property type="component" value="Unassembled WGS sequence"/>
</dbReference>
<evidence type="ECO:0000313" key="4">
    <source>
        <dbReference type="Proteomes" id="UP000182692"/>
    </source>
</evidence>
<sequence length="268" mass="30170">MNKPLPIKAPIFLALLLATSPAVAAPKSDLWSFWDKSDESNGGAFEHKAWQQTLDTYLVEKGQHNLFNYSAVSTADREALDQYIETITSKDPRSYSLDEQFAYWVNLYNALTVQLILDEYPVKSISKLGGFLSFGPWDDNVATVAGKSLTLNDIEHRILRPIWNDSRIHYAVNCASLSCPNLATDAFTAANTENLLENAALQFTNSEKGARIEGSTLTLSSIYDWYGSDFGDDEQAILREIDKYRDGKKLEGWSGKIKYEYDWSLNQP</sequence>
<feature type="domain" description="DUF547" evidence="2">
    <location>
        <begin position="93"/>
        <end position="203"/>
    </location>
</feature>
<accession>A0A1I5UB35</accession>
<protein>
    <recommendedName>
        <fullName evidence="2">DUF547 domain-containing protein</fullName>
    </recommendedName>
</protein>
<keyword evidence="1" id="KW-0732">Signal</keyword>
<dbReference type="PANTHER" id="PTHR46361:SF3">
    <property type="entry name" value="ELECTRON CARRIER_ PROTEIN DISULFIDE OXIDOREDUCTASE"/>
    <property type="match status" value="1"/>
</dbReference>
<organism evidence="3 4">
    <name type="scientific">Enterovibrio norvegicus DSM 15893</name>
    <dbReference type="NCBI Taxonomy" id="1121869"/>
    <lineage>
        <taxon>Bacteria</taxon>
        <taxon>Pseudomonadati</taxon>
        <taxon>Pseudomonadota</taxon>
        <taxon>Gammaproteobacteria</taxon>
        <taxon>Vibrionales</taxon>
        <taxon>Vibrionaceae</taxon>
        <taxon>Enterovibrio</taxon>
    </lineage>
</organism>
<dbReference type="PANTHER" id="PTHR46361">
    <property type="entry name" value="ELECTRON CARRIER/ PROTEIN DISULFIDE OXIDOREDUCTASE"/>
    <property type="match status" value="1"/>
</dbReference>
<reference evidence="3 4" key="1">
    <citation type="submission" date="2016-10" db="EMBL/GenBank/DDBJ databases">
        <authorList>
            <person name="de Groot N.N."/>
        </authorList>
    </citation>
    <scope>NUCLEOTIDE SEQUENCE [LARGE SCALE GENOMIC DNA]</scope>
    <source>
        <strain evidence="3 4">DSM 15893</strain>
    </source>
</reference>
<evidence type="ECO:0000259" key="2">
    <source>
        <dbReference type="Pfam" id="PF04784"/>
    </source>
</evidence>
<dbReference type="STRING" id="1121869.SAMN03084138_03538"/>
<dbReference type="OrthoDB" id="526867at2"/>
<feature type="chain" id="PRO_5010271544" description="DUF547 domain-containing protein" evidence="1">
    <location>
        <begin position="25"/>
        <end position="268"/>
    </location>
</feature>